<dbReference type="Proteomes" id="UP001604277">
    <property type="component" value="Unassembled WGS sequence"/>
</dbReference>
<comment type="caution">
    <text evidence="2">The sequence shown here is derived from an EMBL/GenBank/DDBJ whole genome shotgun (WGS) entry which is preliminary data.</text>
</comment>
<organism evidence="2 3">
    <name type="scientific">Forsythia ovata</name>
    <dbReference type="NCBI Taxonomy" id="205694"/>
    <lineage>
        <taxon>Eukaryota</taxon>
        <taxon>Viridiplantae</taxon>
        <taxon>Streptophyta</taxon>
        <taxon>Embryophyta</taxon>
        <taxon>Tracheophyta</taxon>
        <taxon>Spermatophyta</taxon>
        <taxon>Magnoliopsida</taxon>
        <taxon>eudicotyledons</taxon>
        <taxon>Gunneridae</taxon>
        <taxon>Pentapetalae</taxon>
        <taxon>asterids</taxon>
        <taxon>lamiids</taxon>
        <taxon>Lamiales</taxon>
        <taxon>Oleaceae</taxon>
        <taxon>Forsythieae</taxon>
        <taxon>Forsythia</taxon>
    </lineage>
</organism>
<proteinExistence type="predicted"/>
<keyword evidence="3" id="KW-1185">Reference proteome</keyword>
<protein>
    <submittedName>
        <fullName evidence="2">Syntaxin</fullName>
    </submittedName>
</protein>
<sequence>MRIQDAINHVEPRKKLKATGTENVAVNSSSSNLDPREVKNSEVMEKDEVRAEPIGVQHQLLDDETRSLQVELPSMLDVVQDTERKIEMSALNHLMSSQQIFEVAI</sequence>
<evidence type="ECO:0000256" key="1">
    <source>
        <dbReference type="SAM" id="MobiDB-lite"/>
    </source>
</evidence>
<accession>A0ABD1X803</accession>
<dbReference type="AlphaFoldDB" id="A0ABD1X803"/>
<evidence type="ECO:0000313" key="3">
    <source>
        <dbReference type="Proteomes" id="UP001604277"/>
    </source>
</evidence>
<reference evidence="3" key="1">
    <citation type="submission" date="2024-07" db="EMBL/GenBank/DDBJ databases">
        <title>Two chromosome-level genome assemblies of Korean endemic species Abeliophyllum distichum and Forsythia ovata (Oleaceae).</title>
        <authorList>
            <person name="Jang H."/>
        </authorList>
    </citation>
    <scope>NUCLEOTIDE SEQUENCE [LARGE SCALE GENOMIC DNA]</scope>
</reference>
<evidence type="ECO:0000313" key="2">
    <source>
        <dbReference type="EMBL" id="KAL2558099.1"/>
    </source>
</evidence>
<gene>
    <name evidence="2" type="ORF">Fot_02838</name>
</gene>
<dbReference type="EMBL" id="JBFOLJ010000001">
    <property type="protein sequence ID" value="KAL2558099.1"/>
    <property type="molecule type" value="Genomic_DNA"/>
</dbReference>
<feature type="compositionally biased region" description="Polar residues" evidence="1">
    <location>
        <begin position="20"/>
        <end position="33"/>
    </location>
</feature>
<feature type="region of interest" description="Disordered" evidence="1">
    <location>
        <begin position="15"/>
        <end position="41"/>
    </location>
</feature>
<name>A0ABD1X803_9LAMI</name>